<name>A0A4Y2CII8_ARAVE</name>
<organism evidence="1 2">
    <name type="scientific">Araneus ventricosus</name>
    <name type="common">Orbweaver spider</name>
    <name type="synonym">Epeira ventricosa</name>
    <dbReference type="NCBI Taxonomy" id="182803"/>
    <lineage>
        <taxon>Eukaryota</taxon>
        <taxon>Metazoa</taxon>
        <taxon>Ecdysozoa</taxon>
        <taxon>Arthropoda</taxon>
        <taxon>Chelicerata</taxon>
        <taxon>Arachnida</taxon>
        <taxon>Araneae</taxon>
        <taxon>Araneomorphae</taxon>
        <taxon>Entelegynae</taxon>
        <taxon>Araneoidea</taxon>
        <taxon>Araneidae</taxon>
        <taxon>Araneus</taxon>
    </lineage>
</organism>
<protein>
    <recommendedName>
        <fullName evidence="3">Peptidase aspartic putative domain-containing protein</fullName>
    </recommendedName>
</protein>
<dbReference type="InterPro" id="IPR005312">
    <property type="entry name" value="DUF1759"/>
</dbReference>
<dbReference type="PANTHER" id="PTHR47331:SF5">
    <property type="entry name" value="RIBONUCLEASE H"/>
    <property type="match status" value="1"/>
</dbReference>
<keyword evidence="2" id="KW-1185">Reference proteome</keyword>
<dbReference type="AlphaFoldDB" id="A0A4Y2CII8"/>
<accession>A0A4Y2CII8</accession>
<proteinExistence type="predicted"/>
<dbReference type="OrthoDB" id="6436352at2759"/>
<evidence type="ECO:0008006" key="3">
    <source>
        <dbReference type="Google" id="ProtNLM"/>
    </source>
</evidence>
<comment type="caution">
    <text evidence="1">The sequence shown here is derived from an EMBL/GenBank/DDBJ whole genome shotgun (WGS) entry which is preliminary data.</text>
</comment>
<dbReference type="Pfam" id="PF03564">
    <property type="entry name" value="DUF1759"/>
    <property type="match status" value="1"/>
</dbReference>
<evidence type="ECO:0000313" key="1">
    <source>
        <dbReference type="EMBL" id="GBM04170.1"/>
    </source>
</evidence>
<gene>
    <name evidence="1" type="ORF">AVEN_115539_1</name>
</gene>
<reference evidence="1 2" key="1">
    <citation type="journal article" date="2019" name="Sci. Rep.">
        <title>Orb-weaving spider Araneus ventricosus genome elucidates the spidroin gene catalogue.</title>
        <authorList>
            <person name="Kono N."/>
            <person name="Nakamura H."/>
            <person name="Ohtoshi R."/>
            <person name="Moran D.A.P."/>
            <person name="Shinohara A."/>
            <person name="Yoshida Y."/>
            <person name="Fujiwara M."/>
            <person name="Mori M."/>
            <person name="Tomita M."/>
            <person name="Arakawa K."/>
        </authorList>
    </citation>
    <scope>NUCLEOTIDE SEQUENCE [LARGE SCALE GENOMIC DNA]</scope>
</reference>
<evidence type="ECO:0000313" key="2">
    <source>
        <dbReference type="Proteomes" id="UP000499080"/>
    </source>
</evidence>
<dbReference type="PANTHER" id="PTHR47331">
    <property type="entry name" value="PHD-TYPE DOMAIN-CONTAINING PROTEIN"/>
    <property type="match status" value="1"/>
</dbReference>
<dbReference type="Proteomes" id="UP000499080">
    <property type="component" value="Unassembled WGS sequence"/>
</dbReference>
<sequence>MTSETEITTLNRKRVSRLQEKFELLKNDYYKITNQTEFAEVESSLDSVEDDLLNLEISLKTSINQLKCNVESVSLPNQSKGVPIKLPKILLFAGDEEWNLFKTQFNDLINGNSQLSDNEKLHYLRGSLKGEAKIIETADDDFSSLFKALEQRYENKRVIVDCHIKNILNLQVMKRESSEDLRILLDDVKKNLRSLKILDFERDKLSNALLLNVVLDKLDRETRKQFELTLKDNEVPDFDACLEFLERRYQILCSIHNNNPTKSNSERLKSFFIKSNKPKKCGACNNQSTHSLYQCDKFKAMKLSDRTELVKKLRACLNCLSEFHVISACNSKRSCFVCKKKHHTLLHKYSTPTTDPNVLPSSEPPVASPADMCSAQEVVNNSESNSFLEHSRASFHTNGNCKSVLINSAIIYVKDSQGIRRPMRAILDCVSEASFIRSNAANVLGLKKQKVNIPICGLNDASININRRISAQITNAKNDSQLGY</sequence>
<dbReference type="EMBL" id="BGPR01000199">
    <property type="protein sequence ID" value="GBM04170.1"/>
    <property type="molecule type" value="Genomic_DNA"/>
</dbReference>